<proteinExistence type="predicted"/>
<dbReference type="PANTHER" id="PTHR12993:SF11">
    <property type="entry name" value="N-ACETYLGLUCOSAMINYL-PHOSPHATIDYLINOSITOL DE-N-ACETYLASE"/>
    <property type="match status" value="1"/>
</dbReference>
<organism evidence="1 2">
    <name type="scientific">Pseudobutyrivibrio xylanivorans</name>
    <dbReference type="NCBI Taxonomy" id="185007"/>
    <lineage>
        <taxon>Bacteria</taxon>
        <taxon>Bacillati</taxon>
        <taxon>Bacillota</taxon>
        <taxon>Clostridia</taxon>
        <taxon>Lachnospirales</taxon>
        <taxon>Lachnospiraceae</taxon>
        <taxon>Pseudobutyrivibrio</taxon>
    </lineage>
</organism>
<dbReference type="OrthoDB" id="9815144at2"/>
<protein>
    <submittedName>
        <fullName evidence="1">N-acetylglucosaminyl deacetylase</fullName>
    </submittedName>
</protein>
<gene>
    <name evidence="1" type="primary">est14B</name>
    <name evidence="1" type="ORF">FXF36_08995</name>
</gene>
<dbReference type="InterPro" id="IPR024078">
    <property type="entry name" value="LmbE-like_dom_sf"/>
</dbReference>
<evidence type="ECO:0000313" key="2">
    <source>
        <dbReference type="Proteomes" id="UP000327030"/>
    </source>
</evidence>
<dbReference type="Pfam" id="PF02585">
    <property type="entry name" value="PIG-L"/>
    <property type="match status" value="1"/>
</dbReference>
<dbReference type="SUPFAM" id="SSF102588">
    <property type="entry name" value="LmbE-like"/>
    <property type="match status" value="1"/>
</dbReference>
<accession>A0A5P6VQV2</accession>
<dbReference type="PANTHER" id="PTHR12993">
    <property type="entry name" value="N-ACETYLGLUCOSAMINYL-PHOSPHATIDYLINOSITOL DE-N-ACETYLASE-RELATED"/>
    <property type="match status" value="1"/>
</dbReference>
<name>A0A5P6VQV2_PSEXY</name>
<evidence type="ECO:0000313" key="1">
    <source>
        <dbReference type="EMBL" id="QFJ54987.1"/>
    </source>
</evidence>
<dbReference type="Proteomes" id="UP000327030">
    <property type="component" value="Chromosome 1"/>
</dbReference>
<dbReference type="GO" id="GO:0016811">
    <property type="term" value="F:hydrolase activity, acting on carbon-nitrogen (but not peptide) bonds, in linear amides"/>
    <property type="evidence" value="ECO:0007669"/>
    <property type="project" value="TreeGrafter"/>
</dbReference>
<reference evidence="2" key="1">
    <citation type="submission" date="2019-08" db="EMBL/GenBank/DDBJ databases">
        <title>Complete Genome Sequence of the Polysaccharide-Degrading Rumen Bacterium Pseudobutyrivibrio xylanivorans MA3014.</title>
        <authorList>
            <person name="Palevich N."/>
            <person name="Maclean P.H."/>
            <person name="Kelly W.J."/>
            <person name="Leahy S.C."/>
            <person name="Rakonjac J."/>
            <person name="Attwood G.T."/>
        </authorList>
    </citation>
    <scope>NUCLEOTIDE SEQUENCE [LARGE SCALE GENOMIC DNA]</scope>
    <source>
        <strain evidence="2">MA3014</strain>
    </source>
</reference>
<dbReference type="InterPro" id="IPR003737">
    <property type="entry name" value="GlcNAc_PI_deacetylase-related"/>
</dbReference>
<sequence>MKELVIDKQDKILIIAPHPDDESIGCGGLLLKYGNQCDVVCLTDGRQGQGDVTPCRLAKIRKYEFVEAMKNVGLKNYKMLNIEDGTLCAHLFCLNDIDISIYTKIFVTGRSDNHPDHTASLVCLMNAIEMQNIEQKEIYEYEVHHSVSGATHYLDITDVIEKKSILIGIYKSQIKNFPFDKKILEMNLKNGNEEYYFENYKRINIKTVDANICIERELEKSREFYWIYTRWMNLIQNGRCIKEYFKEDNKLEIIIYGYKEIGKLLEREMINEGCTINYVIDNSKKVKDDYPQKEIISAEESTKYKCFDNAVIVTATFYYKDIEETLEKLGYTNIHSLKRILEELESGEI</sequence>
<dbReference type="Gene3D" id="3.40.50.10320">
    <property type="entry name" value="LmbE-like"/>
    <property type="match status" value="1"/>
</dbReference>
<dbReference type="AlphaFoldDB" id="A0A5P6VQV2"/>
<dbReference type="RefSeq" id="WP_151623440.1">
    <property type="nucleotide sequence ID" value="NZ_CP043028.1"/>
</dbReference>
<dbReference type="KEGG" id="pxv:FXF36_08995"/>
<dbReference type="EMBL" id="CP043028">
    <property type="protein sequence ID" value="QFJ54987.1"/>
    <property type="molecule type" value="Genomic_DNA"/>
</dbReference>